<keyword evidence="1" id="KW-0812">Transmembrane</keyword>
<dbReference type="EMBL" id="BNAH01000011">
    <property type="protein sequence ID" value="GHE95851.1"/>
    <property type="molecule type" value="Genomic_DNA"/>
</dbReference>
<dbReference type="Proteomes" id="UP000626370">
    <property type="component" value="Unassembled WGS sequence"/>
</dbReference>
<name>A0ABQ3IVV9_9GAMM</name>
<evidence type="ECO:0000313" key="2">
    <source>
        <dbReference type="EMBL" id="GHE95851.1"/>
    </source>
</evidence>
<dbReference type="RefSeq" id="WP_189378761.1">
    <property type="nucleotide sequence ID" value="NZ_BNAH01000011.1"/>
</dbReference>
<accession>A0ABQ3IVV9</accession>
<gene>
    <name evidence="2" type="ORF">GCM10011501_26790</name>
</gene>
<protein>
    <submittedName>
        <fullName evidence="2">Uncharacterized protein</fullName>
    </submittedName>
</protein>
<feature type="transmembrane region" description="Helical" evidence="1">
    <location>
        <begin position="68"/>
        <end position="89"/>
    </location>
</feature>
<comment type="caution">
    <text evidence="2">The sequence shown here is derived from an EMBL/GenBank/DDBJ whole genome shotgun (WGS) entry which is preliminary data.</text>
</comment>
<sequence>MLNFIIFLVIIINVSSIYYYRNYSNEDEKTAFFSGVFTLSLLPVVVKGLFLSATNIQNIYGDLSGYSWIYFIVFFTTLYSAIYVSKVLVAKISNKFFNKSN</sequence>
<organism evidence="2 3">
    <name type="scientific">Thalassotalea profundi</name>
    <dbReference type="NCBI Taxonomy" id="2036687"/>
    <lineage>
        <taxon>Bacteria</taxon>
        <taxon>Pseudomonadati</taxon>
        <taxon>Pseudomonadota</taxon>
        <taxon>Gammaproteobacteria</taxon>
        <taxon>Alteromonadales</taxon>
        <taxon>Colwelliaceae</taxon>
        <taxon>Thalassotalea</taxon>
    </lineage>
</organism>
<keyword evidence="1" id="KW-1133">Transmembrane helix</keyword>
<feature type="transmembrane region" description="Helical" evidence="1">
    <location>
        <begin position="30"/>
        <end position="56"/>
    </location>
</feature>
<feature type="transmembrane region" description="Helical" evidence="1">
    <location>
        <begin position="6"/>
        <end position="23"/>
    </location>
</feature>
<evidence type="ECO:0000256" key="1">
    <source>
        <dbReference type="SAM" id="Phobius"/>
    </source>
</evidence>
<evidence type="ECO:0000313" key="3">
    <source>
        <dbReference type="Proteomes" id="UP000626370"/>
    </source>
</evidence>
<keyword evidence="1" id="KW-0472">Membrane</keyword>
<keyword evidence="3" id="KW-1185">Reference proteome</keyword>
<reference evidence="3" key="1">
    <citation type="journal article" date="2019" name="Int. J. Syst. Evol. Microbiol.">
        <title>The Global Catalogue of Microorganisms (GCM) 10K type strain sequencing project: providing services to taxonomists for standard genome sequencing and annotation.</title>
        <authorList>
            <consortium name="The Broad Institute Genomics Platform"/>
            <consortium name="The Broad Institute Genome Sequencing Center for Infectious Disease"/>
            <person name="Wu L."/>
            <person name="Ma J."/>
        </authorList>
    </citation>
    <scope>NUCLEOTIDE SEQUENCE [LARGE SCALE GENOMIC DNA]</scope>
    <source>
        <strain evidence="3">CGMCC 1.15922</strain>
    </source>
</reference>
<proteinExistence type="predicted"/>